<gene>
    <name evidence="4" type="ORF">HW555_005152</name>
</gene>
<sequence>MATKTIASATVRAVKKRMLPSRAALVLTPSAVNKIKEIMAKDDAKGFIGLKVGVRQRGCNGLSYTLDYAKAKDKLDEEVKQDGVTIIIDRKAQLTLLEVRDRNLSSPCCDNRIEMNNGEIGGPRGRGRGWQQPDNQPRELRRPKIVAEESATEESKVEPSKSKLSADAKEWYPPNYTRHVPTYTPDPASYRPQRFSVQARLRQAQDQNPYNLEEMSYSLDEAENMDLRSAVPQENIANLITVMCEITFDPGKFDNLCGPLVDAFATTLHDVNYTRPLVEAIVNQSIAEPNFRYNGARLCSMYDSVSPPEESTFRACLLERCSTEENKIISGLETSEENMRGFAMFLAEIYTQLEDSQGGRIKTLGESLCKVLLHLLDTDKEVNIKAVCQLLKLSGIALDADCPSGMHAAFERLKRRSSLACVRGVVELRAARWGTAEPEPVPVPPPDVRRRYNYPAMNGKVEGGPSDGGYLADGHTLTAEERAFLQSNLPPGKNVALDEDILEELENDAWDTGMDAEMQAGFLEFLKISNQIKR</sequence>
<accession>A0A835GLR2</accession>
<dbReference type="Gene3D" id="1.25.40.180">
    <property type="match status" value="1"/>
</dbReference>
<keyword evidence="5" id="KW-1185">Reference proteome</keyword>
<comment type="caution">
    <text evidence="4">The sequence shown here is derived from an EMBL/GenBank/DDBJ whole genome shotgun (WGS) entry which is preliminary data.</text>
</comment>
<dbReference type="Gene3D" id="2.60.300.12">
    <property type="entry name" value="HesB-like domain"/>
    <property type="match status" value="1"/>
</dbReference>
<comment type="similarity">
    <text evidence="1">Belongs to the HesB/IscA family.</text>
</comment>
<dbReference type="InterPro" id="IPR016024">
    <property type="entry name" value="ARM-type_fold"/>
</dbReference>
<dbReference type="GO" id="GO:0006446">
    <property type="term" value="P:regulation of translational initiation"/>
    <property type="evidence" value="ECO:0007669"/>
    <property type="project" value="TreeGrafter"/>
</dbReference>
<protein>
    <recommendedName>
        <fullName evidence="3">Core domain-containing protein</fullName>
    </recommendedName>
</protein>
<evidence type="ECO:0000313" key="5">
    <source>
        <dbReference type="Proteomes" id="UP000648187"/>
    </source>
</evidence>
<name>A0A835GLR2_SPOEX</name>
<dbReference type="PANTHER" id="PTHR23254">
    <property type="entry name" value="EIF4G DOMAIN PROTEIN"/>
    <property type="match status" value="1"/>
</dbReference>
<feature type="compositionally biased region" description="Basic and acidic residues" evidence="2">
    <location>
        <begin position="136"/>
        <end position="162"/>
    </location>
</feature>
<dbReference type="Proteomes" id="UP000648187">
    <property type="component" value="Unassembled WGS sequence"/>
</dbReference>
<evidence type="ECO:0000259" key="3">
    <source>
        <dbReference type="Pfam" id="PF01521"/>
    </source>
</evidence>
<dbReference type="AlphaFoldDB" id="A0A835GLR2"/>
<dbReference type="SUPFAM" id="SSF89360">
    <property type="entry name" value="HesB-like domain"/>
    <property type="match status" value="1"/>
</dbReference>
<evidence type="ECO:0000256" key="2">
    <source>
        <dbReference type="SAM" id="MobiDB-lite"/>
    </source>
</evidence>
<dbReference type="InterPro" id="IPR051367">
    <property type="entry name" value="mRNA_TranslReg/HistoneTransl"/>
</dbReference>
<feature type="region of interest" description="Disordered" evidence="2">
    <location>
        <begin position="114"/>
        <end position="162"/>
    </location>
</feature>
<dbReference type="SUPFAM" id="SSF48371">
    <property type="entry name" value="ARM repeat"/>
    <property type="match status" value="1"/>
</dbReference>
<proteinExistence type="inferred from homology"/>
<dbReference type="PANTHER" id="PTHR23254:SF15">
    <property type="entry name" value="POLYADENYLATE-BINDING PROTEIN-INTERACTING PROTEIN 1"/>
    <property type="match status" value="1"/>
</dbReference>
<organism evidence="4 5">
    <name type="scientific">Spodoptera exigua</name>
    <name type="common">Beet armyworm</name>
    <name type="synonym">Noctua fulgens</name>
    <dbReference type="NCBI Taxonomy" id="7107"/>
    <lineage>
        <taxon>Eukaryota</taxon>
        <taxon>Metazoa</taxon>
        <taxon>Ecdysozoa</taxon>
        <taxon>Arthropoda</taxon>
        <taxon>Hexapoda</taxon>
        <taxon>Insecta</taxon>
        <taxon>Pterygota</taxon>
        <taxon>Neoptera</taxon>
        <taxon>Endopterygota</taxon>
        <taxon>Lepidoptera</taxon>
        <taxon>Glossata</taxon>
        <taxon>Ditrysia</taxon>
        <taxon>Noctuoidea</taxon>
        <taxon>Noctuidae</taxon>
        <taxon>Amphipyrinae</taxon>
        <taxon>Spodoptera</taxon>
    </lineage>
</organism>
<dbReference type="InterPro" id="IPR035903">
    <property type="entry name" value="HesB-like_dom_sf"/>
</dbReference>
<dbReference type="GO" id="GO:0008494">
    <property type="term" value="F:translation activator activity"/>
    <property type="evidence" value="ECO:0007669"/>
    <property type="project" value="TreeGrafter"/>
</dbReference>
<dbReference type="EMBL" id="JACKWZ010000064">
    <property type="protein sequence ID" value="KAF9417855.1"/>
    <property type="molecule type" value="Genomic_DNA"/>
</dbReference>
<feature type="domain" description="Core" evidence="3">
    <location>
        <begin position="25"/>
        <end position="96"/>
    </location>
</feature>
<evidence type="ECO:0000313" key="4">
    <source>
        <dbReference type="EMBL" id="KAF9417855.1"/>
    </source>
</evidence>
<dbReference type="InterPro" id="IPR000361">
    <property type="entry name" value="ATAP_core_dom"/>
</dbReference>
<reference evidence="4" key="1">
    <citation type="submission" date="2020-08" db="EMBL/GenBank/DDBJ databases">
        <title>Spodoptera exigua strain:BAW_Kor-Di-RS1 Genome sequencing and assembly.</title>
        <authorList>
            <person name="Kim J."/>
            <person name="Nam H.Y."/>
            <person name="Kwon M."/>
            <person name="Choi J.H."/>
            <person name="Cho S.R."/>
            <person name="Kim G.-H."/>
        </authorList>
    </citation>
    <scope>NUCLEOTIDE SEQUENCE</scope>
    <source>
        <strain evidence="4">BAW_Kor-Di-RS1</strain>
        <tissue evidence="4">Whole-body</tissue>
    </source>
</reference>
<evidence type="ECO:0000256" key="1">
    <source>
        <dbReference type="ARBA" id="ARBA00006718"/>
    </source>
</evidence>
<dbReference type="Pfam" id="PF01521">
    <property type="entry name" value="Fe-S_biosyn"/>
    <property type="match status" value="1"/>
</dbReference>